<reference evidence="1" key="1">
    <citation type="submission" date="2020-04" db="EMBL/GenBank/DDBJ databases">
        <authorList>
            <person name="Chiriac C."/>
            <person name="Salcher M."/>
            <person name="Ghai R."/>
            <person name="Kavagutti S V."/>
        </authorList>
    </citation>
    <scope>NUCLEOTIDE SEQUENCE</scope>
</reference>
<gene>
    <name evidence="1" type="ORF">UFOVP116_271</name>
</gene>
<evidence type="ECO:0000313" key="1">
    <source>
        <dbReference type="EMBL" id="CAB4130103.1"/>
    </source>
</evidence>
<name>A0A6J5L9Y2_9CAUD</name>
<sequence length="91" mass="10092">MHQETFNQGTIMQVKRLPSAHHIRIVSGHVHLYTTVGKVRNGLGDSYAFNAATQKAVDALEYIRTTAQVRPLPKGISGAWENIPVQVDLIK</sequence>
<protein>
    <submittedName>
        <fullName evidence="1">Uncharacterized protein</fullName>
    </submittedName>
</protein>
<dbReference type="EMBL" id="LR796237">
    <property type="protein sequence ID" value="CAB4130103.1"/>
    <property type="molecule type" value="Genomic_DNA"/>
</dbReference>
<accession>A0A6J5L9Y2</accession>
<organism evidence="1">
    <name type="scientific">uncultured Caudovirales phage</name>
    <dbReference type="NCBI Taxonomy" id="2100421"/>
    <lineage>
        <taxon>Viruses</taxon>
        <taxon>Duplodnaviria</taxon>
        <taxon>Heunggongvirae</taxon>
        <taxon>Uroviricota</taxon>
        <taxon>Caudoviricetes</taxon>
        <taxon>Peduoviridae</taxon>
        <taxon>Maltschvirus</taxon>
        <taxon>Maltschvirus maltsch</taxon>
    </lineage>
</organism>
<proteinExistence type="predicted"/>